<reference evidence="14" key="1">
    <citation type="submission" date="2015-08" db="EMBL/GenBank/DDBJ databases">
        <title>Candidatus Bacteriodes Periocalifornicus.</title>
        <authorList>
            <person name="McLean J.S."/>
            <person name="Kelley S."/>
        </authorList>
    </citation>
    <scope>NUCLEOTIDE SEQUENCE [LARGE SCALE GENOMIC DNA]</scope>
    <source>
        <strain evidence="14">12B</strain>
    </source>
</reference>
<feature type="transmembrane region" description="Helical" evidence="13">
    <location>
        <begin position="26"/>
        <end position="45"/>
    </location>
</feature>
<dbReference type="STRING" id="1702214.AL399_07550"/>
<keyword evidence="6" id="KW-0633">Potassium transport</keyword>
<dbReference type="GO" id="GO:0015379">
    <property type="term" value="F:potassium:chloride symporter activity"/>
    <property type="evidence" value="ECO:0007669"/>
    <property type="project" value="InterPro"/>
</dbReference>
<dbReference type="InterPro" id="IPR004772">
    <property type="entry name" value="TrkH"/>
</dbReference>
<feature type="binding site" evidence="12">
    <location>
        <position position="97"/>
    </location>
    <ligand>
        <name>K(+)</name>
        <dbReference type="ChEBI" id="CHEBI:29103"/>
    </ligand>
</feature>
<feature type="binding site" evidence="12">
    <location>
        <position position="301"/>
    </location>
    <ligand>
        <name>K(+)</name>
        <dbReference type="ChEBI" id="CHEBI:29103"/>
    </ligand>
</feature>
<keyword evidence="10" id="KW-0406">Ion transport</keyword>
<organism evidence="14 15">
    <name type="scientific">Candidatus [Bacteroides] periocalifornicus</name>
    <dbReference type="NCBI Taxonomy" id="1702214"/>
    <lineage>
        <taxon>Bacteria</taxon>
        <taxon>Pseudomonadati</taxon>
        <taxon>Bacteroidota</taxon>
    </lineage>
</organism>
<keyword evidence="4" id="KW-1003">Cell membrane</keyword>
<dbReference type="GO" id="GO:0005886">
    <property type="term" value="C:plasma membrane"/>
    <property type="evidence" value="ECO:0007669"/>
    <property type="project" value="UniProtKB-SubCell"/>
</dbReference>
<comment type="similarity">
    <text evidence="2">Belongs to the TrkH potassium transport family.</text>
</comment>
<name>A0A0Q4B5U4_9BACT</name>
<protein>
    <recommendedName>
        <fullName evidence="16">Cation transporter</fullName>
    </recommendedName>
</protein>
<keyword evidence="12" id="KW-0479">Metal-binding</keyword>
<keyword evidence="15" id="KW-1185">Reference proteome</keyword>
<dbReference type="AlphaFoldDB" id="A0A0Q4B5U4"/>
<keyword evidence="7 13" id="KW-0812">Transmembrane</keyword>
<evidence type="ECO:0000256" key="2">
    <source>
        <dbReference type="ARBA" id="ARBA00009137"/>
    </source>
</evidence>
<sequence length="467" mass="50318">MLVVNAAFMLVCLAMAVHNHDGGEIPLLTGALITGLVGIFPVVFVPSDTRISNHEGYAIVVFSWLAVCFFGMIPYILWGGEFDFSAAWFEAVSGYTTTGATILDNVEALPKSLLLWRAFTHWIGGLGVVVFVLVIIPSLGRAQMTLTRFEVSAIARQDFHYRTGVLLRVMALTYLGISGLIIGLLWLVGLPTFDSVAVGFSTVATGGFAVTNLSIASYNNRWAELVIIGGMTLASIHFGLIYSLISGHAKSFFRSPIVRFFLLFSLGATLLIAIDLSSHYASWLHGLRHAAFQVMSVLSTTGFATTETTDWPTLALLVIFVTCIIGGCSGSTAGGIKMDRLVIALAAVRATILRQQHPKAVIPVQIGRIRIEPATINAVLIYIFLYIMVVLASAIVLAFEGNGLRTSVIASASCMSNVGAAFGALGSFQSYSEMSVLARLVLSLVMLLGRLEIFGLLLIFFKSSWQK</sequence>
<feature type="binding site" evidence="12">
    <location>
        <position position="417"/>
    </location>
    <ligand>
        <name>K(+)</name>
        <dbReference type="ChEBI" id="CHEBI:29103"/>
    </ligand>
</feature>
<feature type="transmembrane region" description="Helical" evidence="13">
    <location>
        <begin position="378"/>
        <end position="399"/>
    </location>
</feature>
<feature type="binding site" evidence="12">
    <location>
        <position position="300"/>
    </location>
    <ligand>
        <name>K(+)</name>
        <dbReference type="ChEBI" id="CHEBI:29103"/>
    </ligand>
</feature>
<feature type="transmembrane region" description="Helical" evidence="13">
    <location>
        <begin position="440"/>
        <end position="461"/>
    </location>
</feature>
<dbReference type="PATRIC" id="fig|1702214.3.peg.1253"/>
<keyword evidence="8 12" id="KW-0630">Potassium</keyword>
<keyword evidence="5" id="KW-0997">Cell inner membrane</keyword>
<evidence type="ECO:0000256" key="8">
    <source>
        <dbReference type="ARBA" id="ARBA00022958"/>
    </source>
</evidence>
<keyword evidence="3" id="KW-0813">Transport</keyword>
<feature type="transmembrane region" description="Helical" evidence="13">
    <location>
        <begin position="165"/>
        <end position="189"/>
    </location>
</feature>
<evidence type="ECO:0000256" key="12">
    <source>
        <dbReference type="PIRSR" id="PIRSR006247-1"/>
    </source>
</evidence>
<evidence type="ECO:0000256" key="13">
    <source>
        <dbReference type="SAM" id="Phobius"/>
    </source>
</evidence>
<evidence type="ECO:0000313" key="15">
    <source>
        <dbReference type="Proteomes" id="UP000054172"/>
    </source>
</evidence>
<comment type="subcellular location">
    <subcellularLocation>
        <location evidence="1">Cell inner membrane</location>
        <topology evidence="1">Multi-pass membrane protein</topology>
    </subcellularLocation>
</comment>
<keyword evidence="11 13" id="KW-0472">Membrane</keyword>
<evidence type="ECO:0000313" key="14">
    <source>
        <dbReference type="EMBL" id="KQM08400.1"/>
    </source>
</evidence>
<feature type="transmembrane region" description="Helical" evidence="13">
    <location>
        <begin position="257"/>
        <end position="274"/>
    </location>
</feature>
<evidence type="ECO:0000256" key="9">
    <source>
        <dbReference type="ARBA" id="ARBA00022989"/>
    </source>
</evidence>
<evidence type="ECO:0000256" key="4">
    <source>
        <dbReference type="ARBA" id="ARBA00022475"/>
    </source>
</evidence>
<dbReference type="InterPro" id="IPR003445">
    <property type="entry name" value="Cat_transpt"/>
</dbReference>
<evidence type="ECO:0008006" key="16">
    <source>
        <dbReference type="Google" id="ProtNLM"/>
    </source>
</evidence>
<feature type="binding site" evidence="12">
    <location>
        <position position="418"/>
    </location>
    <ligand>
        <name>K(+)</name>
        <dbReference type="ChEBI" id="CHEBI:29103"/>
    </ligand>
</feature>
<evidence type="ECO:0000256" key="5">
    <source>
        <dbReference type="ARBA" id="ARBA00022519"/>
    </source>
</evidence>
<comment type="caution">
    <text evidence="14">The sequence shown here is derived from an EMBL/GenBank/DDBJ whole genome shotgun (WGS) entry which is preliminary data.</text>
</comment>
<evidence type="ECO:0000256" key="1">
    <source>
        <dbReference type="ARBA" id="ARBA00004429"/>
    </source>
</evidence>
<evidence type="ECO:0000256" key="6">
    <source>
        <dbReference type="ARBA" id="ARBA00022538"/>
    </source>
</evidence>
<dbReference type="PANTHER" id="PTHR32024">
    <property type="entry name" value="TRK SYSTEM POTASSIUM UPTAKE PROTEIN TRKG-RELATED"/>
    <property type="match status" value="1"/>
</dbReference>
<dbReference type="Pfam" id="PF02386">
    <property type="entry name" value="TrkH"/>
    <property type="match status" value="1"/>
</dbReference>
<dbReference type="Proteomes" id="UP000054172">
    <property type="component" value="Unassembled WGS sequence"/>
</dbReference>
<dbReference type="EMBL" id="LIIK01000041">
    <property type="protein sequence ID" value="KQM08400.1"/>
    <property type="molecule type" value="Genomic_DNA"/>
</dbReference>
<gene>
    <name evidence="14" type="ORF">AL399_07550</name>
</gene>
<feature type="transmembrane region" description="Helical" evidence="13">
    <location>
        <begin position="119"/>
        <end position="139"/>
    </location>
</feature>
<evidence type="ECO:0000256" key="11">
    <source>
        <dbReference type="ARBA" id="ARBA00023136"/>
    </source>
</evidence>
<evidence type="ECO:0000256" key="3">
    <source>
        <dbReference type="ARBA" id="ARBA00022448"/>
    </source>
</evidence>
<accession>A0A0Q4B5U4</accession>
<feature type="binding site" evidence="12">
    <location>
        <position position="206"/>
    </location>
    <ligand>
        <name>K(+)</name>
        <dbReference type="ChEBI" id="CHEBI:29103"/>
    </ligand>
</feature>
<dbReference type="GO" id="GO:0046872">
    <property type="term" value="F:metal ion binding"/>
    <property type="evidence" value="ECO:0007669"/>
    <property type="project" value="UniProtKB-KW"/>
</dbReference>
<proteinExistence type="inferred from homology"/>
<evidence type="ECO:0000256" key="7">
    <source>
        <dbReference type="ARBA" id="ARBA00022692"/>
    </source>
</evidence>
<feature type="transmembrane region" description="Helical" evidence="13">
    <location>
        <begin position="405"/>
        <end position="428"/>
    </location>
</feature>
<feature type="transmembrane region" description="Helical" evidence="13">
    <location>
        <begin position="57"/>
        <end position="78"/>
    </location>
</feature>
<dbReference type="PANTHER" id="PTHR32024:SF2">
    <property type="entry name" value="TRK SYSTEM POTASSIUM UPTAKE PROTEIN TRKG-RELATED"/>
    <property type="match status" value="1"/>
</dbReference>
<feature type="transmembrane region" description="Helical" evidence="13">
    <location>
        <begin position="222"/>
        <end position="245"/>
    </location>
</feature>
<evidence type="ECO:0000256" key="10">
    <source>
        <dbReference type="ARBA" id="ARBA00023065"/>
    </source>
</evidence>
<feature type="binding site" evidence="12">
    <location>
        <position position="98"/>
    </location>
    <ligand>
        <name>K(+)</name>
        <dbReference type="ChEBI" id="CHEBI:29103"/>
    </ligand>
</feature>
<feature type="transmembrane region" description="Helical" evidence="13">
    <location>
        <begin position="311"/>
        <end position="330"/>
    </location>
</feature>
<dbReference type="PIRSF" id="PIRSF006247">
    <property type="entry name" value="TrkH"/>
    <property type="match status" value="1"/>
</dbReference>
<feature type="transmembrane region" description="Helical" evidence="13">
    <location>
        <begin position="195"/>
        <end position="215"/>
    </location>
</feature>
<keyword evidence="9 13" id="KW-1133">Transmembrane helix</keyword>